<accession>A0A9N8P4X8</accession>
<feature type="compositionally biased region" description="Polar residues" evidence="1">
    <location>
        <begin position="154"/>
        <end position="173"/>
    </location>
</feature>
<reference evidence="2" key="1">
    <citation type="submission" date="2020-06" db="EMBL/GenBank/DDBJ databases">
        <authorList>
            <person name="Onetto C."/>
        </authorList>
    </citation>
    <scope>NUCLEOTIDE SEQUENCE</scope>
</reference>
<feature type="compositionally biased region" description="Basic and acidic residues" evidence="1">
    <location>
        <begin position="72"/>
        <end position="91"/>
    </location>
</feature>
<feature type="compositionally biased region" description="Basic residues" evidence="1">
    <location>
        <begin position="57"/>
        <end position="71"/>
    </location>
</feature>
<dbReference type="AlphaFoldDB" id="A0A9N8P4X8"/>
<feature type="compositionally biased region" description="Polar residues" evidence="1">
    <location>
        <begin position="117"/>
        <end position="130"/>
    </location>
</feature>
<keyword evidence="3" id="KW-1185">Reference proteome</keyword>
<feature type="compositionally biased region" description="Basic residues" evidence="1">
    <location>
        <begin position="132"/>
        <end position="145"/>
    </location>
</feature>
<evidence type="ECO:0000256" key="1">
    <source>
        <dbReference type="SAM" id="MobiDB-lite"/>
    </source>
</evidence>
<name>A0A9N8P4X8_9PEZI</name>
<proteinExistence type="predicted"/>
<dbReference type="EMBL" id="CAIJEN010000001">
    <property type="protein sequence ID" value="CAD0081762.1"/>
    <property type="molecule type" value="Genomic_DNA"/>
</dbReference>
<gene>
    <name evidence="2" type="ORF">AWRI4619_LOCUS329</name>
</gene>
<dbReference type="Proteomes" id="UP000716446">
    <property type="component" value="Unassembled WGS sequence"/>
</dbReference>
<protein>
    <submittedName>
        <fullName evidence="2">Uncharacterized protein</fullName>
    </submittedName>
</protein>
<comment type="caution">
    <text evidence="2">The sequence shown here is derived from an EMBL/GenBank/DDBJ whole genome shotgun (WGS) entry which is preliminary data.</text>
</comment>
<sequence>MRDGYRNEMFSSMIADVIDGHSGVLFQTERNSPEQQEQRIWELDSEEESPTEDEKQKKKAKNKKKYLRKKERAQAEKAELEQQKAGTKEDVASGLAGLSVQDDATPSMDEDHRSSGADANTTGIPTPTQPKLSKRQKKTLLKKAKQAQNKTLAPESTRSSNTGDCTSDSSALNSKIPKDNENEKEIKIKISSNGHKESEHEDMQKYVATESEVEAVLETVAKRFGQ</sequence>
<evidence type="ECO:0000313" key="3">
    <source>
        <dbReference type="Proteomes" id="UP000716446"/>
    </source>
</evidence>
<organism evidence="2 3">
    <name type="scientific">Aureobasidium vineae</name>
    <dbReference type="NCBI Taxonomy" id="2773715"/>
    <lineage>
        <taxon>Eukaryota</taxon>
        <taxon>Fungi</taxon>
        <taxon>Dikarya</taxon>
        <taxon>Ascomycota</taxon>
        <taxon>Pezizomycotina</taxon>
        <taxon>Dothideomycetes</taxon>
        <taxon>Dothideomycetidae</taxon>
        <taxon>Dothideales</taxon>
        <taxon>Saccotheciaceae</taxon>
        <taxon>Aureobasidium</taxon>
    </lineage>
</organism>
<feature type="region of interest" description="Disordered" evidence="1">
    <location>
        <begin position="25"/>
        <end position="204"/>
    </location>
</feature>
<feature type="compositionally biased region" description="Basic and acidic residues" evidence="1">
    <location>
        <begin position="176"/>
        <end position="204"/>
    </location>
</feature>
<evidence type="ECO:0000313" key="2">
    <source>
        <dbReference type="EMBL" id="CAD0081762.1"/>
    </source>
</evidence>